<reference evidence="1 2" key="1">
    <citation type="journal article" date="2020" name="Nature">
        <title>Six reference-quality genomes reveal evolution of bat adaptations.</title>
        <authorList>
            <person name="Jebb D."/>
            <person name="Huang Z."/>
            <person name="Pippel M."/>
            <person name="Hughes G.M."/>
            <person name="Lavrichenko K."/>
            <person name="Devanna P."/>
            <person name="Winkler S."/>
            <person name="Jermiin L.S."/>
            <person name="Skirmuntt E.C."/>
            <person name="Katzourakis A."/>
            <person name="Burkitt-Gray L."/>
            <person name="Ray D.A."/>
            <person name="Sullivan K.A.M."/>
            <person name="Roscito J.G."/>
            <person name="Kirilenko B.M."/>
            <person name="Davalos L.M."/>
            <person name="Corthals A.P."/>
            <person name="Power M.L."/>
            <person name="Jones G."/>
            <person name="Ransome R.D."/>
            <person name="Dechmann D.K.N."/>
            <person name="Locatelli A.G."/>
            <person name="Puechmaille S.J."/>
            <person name="Fedrigo O."/>
            <person name="Jarvis E.D."/>
            <person name="Hiller M."/>
            <person name="Vernes S.C."/>
            <person name="Myers E.W."/>
            <person name="Teeling E.C."/>
        </authorList>
    </citation>
    <scope>NUCLEOTIDE SEQUENCE [LARGE SCALE GENOMIC DNA]</scope>
    <source>
        <strain evidence="1">MRouAeg1</strain>
        <tissue evidence="1">Muscle</tissue>
    </source>
</reference>
<dbReference type="EMBL" id="JACASE010000008">
    <property type="protein sequence ID" value="KAF6441017.1"/>
    <property type="molecule type" value="Genomic_DNA"/>
</dbReference>
<protein>
    <submittedName>
        <fullName evidence="1">Uncharacterized protein</fullName>
    </submittedName>
</protein>
<comment type="caution">
    <text evidence="1">The sequence shown here is derived from an EMBL/GenBank/DDBJ whole genome shotgun (WGS) entry which is preliminary data.</text>
</comment>
<keyword evidence="2" id="KW-1185">Reference proteome</keyword>
<evidence type="ECO:0000313" key="2">
    <source>
        <dbReference type="Proteomes" id="UP000593571"/>
    </source>
</evidence>
<evidence type="ECO:0000313" key="1">
    <source>
        <dbReference type="EMBL" id="KAF6441017.1"/>
    </source>
</evidence>
<gene>
    <name evidence="1" type="ORF">HJG63_012246</name>
</gene>
<organism evidence="1 2">
    <name type="scientific">Rousettus aegyptiacus</name>
    <name type="common">Egyptian fruit bat</name>
    <name type="synonym">Pteropus aegyptiacus</name>
    <dbReference type="NCBI Taxonomy" id="9407"/>
    <lineage>
        <taxon>Eukaryota</taxon>
        <taxon>Metazoa</taxon>
        <taxon>Chordata</taxon>
        <taxon>Craniata</taxon>
        <taxon>Vertebrata</taxon>
        <taxon>Euteleostomi</taxon>
        <taxon>Mammalia</taxon>
        <taxon>Eutheria</taxon>
        <taxon>Laurasiatheria</taxon>
        <taxon>Chiroptera</taxon>
        <taxon>Yinpterochiroptera</taxon>
        <taxon>Pteropodoidea</taxon>
        <taxon>Pteropodidae</taxon>
        <taxon>Rousettinae</taxon>
        <taxon>Rousettus</taxon>
    </lineage>
</organism>
<sequence length="123" mass="14002">MVMTDGDDTRCSSLHSWVASGLTLRFLRSADIPPWQQETVPRPPVDARRHEMERDGVRLGRAAQNSMQFKTYKLFLSGIFYVIFSGEVGGGRVKLQKAQLQTRRADRIYMFTPVTILILSVEV</sequence>
<proteinExistence type="predicted"/>
<accession>A0A7J8EZU8</accession>
<name>A0A7J8EZU8_ROUAE</name>
<dbReference type="AlphaFoldDB" id="A0A7J8EZU8"/>
<dbReference type="Proteomes" id="UP000593571">
    <property type="component" value="Unassembled WGS sequence"/>
</dbReference>